<dbReference type="STRING" id="717774.Marme_1840"/>
<accession>F2K218</accession>
<dbReference type="eggNOG" id="ENOG502Z7JG">
    <property type="taxonomic scope" value="Bacteria"/>
</dbReference>
<proteinExistence type="predicted"/>
<organism evidence="1 2">
    <name type="scientific">Marinomonas mediterranea (strain ATCC 700492 / JCM 21426 / NBRC 103028 / MMB-1)</name>
    <dbReference type="NCBI Taxonomy" id="717774"/>
    <lineage>
        <taxon>Bacteria</taxon>
        <taxon>Pseudomonadati</taxon>
        <taxon>Pseudomonadota</taxon>
        <taxon>Gammaproteobacteria</taxon>
        <taxon>Oceanospirillales</taxon>
        <taxon>Oceanospirillaceae</taxon>
        <taxon>Marinomonas</taxon>
    </lineage>
</organism>
<protein>
    <submittedName>
        <fullName evidence="1">Phage protein GP20</fullName>
    </submittedName>
</protein>
<evidence type="ECO:0000313" key="2">
    <source>
        <dbReference type="Proteomes" id="UP000001062"/>
    </source>
</evidence>
<dbReference type="InterPro" id="IPR005564">
    <property type="entry name" value="Major_capsid_GpE"/>
</dbReference>
<dbReference type="EMBL" id="CP002583">
    <property type="protein sequence ID" value="ADZ91096.1"/>
    <property type="molecule type" value="Genomic_DNA"/>
</dbReference>
<name>F2K218_MARM1</name>
<dbReference type="OrthoDB" id="6388191at2"/>
<dbReference type="AlphaFoldDB" id="F2K218"/>
<dbReference type="KEGG" id="mme:Marme_1840"/>
<sequence length="339" mass="38060">MAELVDIFNDDAFSVASMTEAINEVEVAPDYLGQLGIFRRNPVRSDVIAIETKSESLSVVPVSLRGEPLPQKEKGDRKIRNLNAVRVAQADKITASELAFVRALGLTDAITEVQLEFARRMMSVKEDIVATHENMRLASVQGKLVDADGSVIYDYFSEFDISANTEINFDLANKKDGDLRKLITEKVIRQMRRSAKGARYSEIRAICGDAFWDDLISNSEVRETYKVQQAGHELRAPGTDFELDFAGVKWVNYVGTDDNSEIAVNVDKCHIFPAGKNANVFEMALAPGESFADIGKLGEEFYSLQLLDDKRQQFVELECYSYPLFYPRRPKMLFKGKKG</sequence>
<dbReference type="PATRIC" id="fig|717774.3.peg.1895"/>
<dbReference type="Pfam" id="PF03864">
    <property type="entry name" value="Phage_cap_E"/>
    <property type="match status" value="1"/>
</dbReference>
<evidence type="ECO:0000313" key="1">
    <source>
        <dbReference type="EMBL" id="ADZ91096.1"/>
    </source>
</evidence>
<gene>
    <name evidence="1" type="ordered locus">Marme_1840</name>
</gene>
<reference evidence="1 2" key="1">
    <citation type="journal article" date="2012" name="Stand. Genomic Sci.">
        <title>Complete genome sequence of the melanogenic marine bacterium Marinomonas mediterranea type strain (MMB-1(T)).</title>
        <authorList>
            <person name="Lucas-Elio P."/>
            <person name="Goodwin L."/>
            <person name="Woyke T."/>
            <person name="Pitluck S."/>
            <person name="Nolan M."/>
            <person name="Kyrpides N.C."/>
            <person name="Detter J.C."/>
            <person name="Copeland A."/>
            <person name="Teshima H."/>
            <person name="Bruce D."/>
            <person name="Detter C."/>
            <person name="Tapia R."/>
            <person name="Han S."/>
            <person name="Land M.L."/>
            <person name="Ivanova N."/>
            <person name="Mikhailova N."/>
            <person name="Johnston A.W."/>
            <person name="Sanchez-Amat A."/>
        </authorList>
    </citation>
    <scope>NUCLEOTIDE SEQUENCE [LARGE SCALE GENOMIC DNA]</scope>
    <source>
        <strain evidence="2">ATCC 700492 / JCM 21426 / NBRC 103028 / MMB-1</strain>
    </source>
</reference>
<keyword evidence="2" id="KW-1185">Reference proteome</keyword>
<dbReference type="RefSeq" id="WP_013661001.1">
    <property type="nucleotide sequence ID" value="NC_015276.1"/>
</dbReference>
<dbReference type="HOGENOM" id="CLU_067025_0_0_6"/>
<dbReference type="Proteomes" id="UP000001062">
    <property type="component" value="Chromosome"/>
</dbReference>